<keyword evidence="2" id="KW-1185">Reference proteome</keyword>
<reference evidence="2" key="1">
    <citation type="submission" date="2016-12" db="EMBL/GenBank/DDBJ databases">
        <authorList>
            <person name="Varghese N."/>
            <person name="Submissions S."/>
        </authorList>
    </citation>
    <scope>NUCLEOTIDE SEQUENCE [LARGE SCALE GENOMIC DNA]</scope>
    <source>
        <strain evidence="2">DSM 25035</strain>
    </source>
</reference>
<dbReference type="SUPFAM" id="SSF63825">
    <property type="entry name" value="YWTD domain"/>
    <property type="match status" value="1"/>
</dbReference>
<organism evidence="1 2">
    <name type="scientific">Algoriphagus zhangzhouensis</name>
    <dbReference type="NCBI Taxonomy" id="1073327"/>
    <lineage>
        <taxon>Bacteria</taxon>
        <taxon>Pseudomonadati</taxon>
        <taxon>Bacteroidota</taxon>
        <taxon>Cytophagia</taxon>
        <taxon>Cytophagales</taxon>
        <taxon>Cyclobacteriaceae</taxon>
        <taxon>Algoriphagus</taxon>
    </lineage>
</organism>
<dbReference type="Proteomes" id="UP000184609">
    <property type="component" value="Unassembled WGS sequence"/>
</dbReference>
<name>A0A1M7ZB99_9BACT</name>
<dbReference type="RefSeq" id="WP_073571510.1">
    <property type="nucleotide sequence ID" value="NZ_FRXN01000002.1"/>
</dbReference>
<sequence>MNKILTSWNLKFRSTYLGLLILLFACNNSKPADKPFQKFTYSIDTLTIDSKEHLLFVGYGIPMVKLSEKERFLHFYDPLNHAIEKIDLENKEGVNTLYLDKEGPNGVLDHNRFDYIPISDSSYRFFTKKNFKDLSLSNNLIKTSKPIDSLVKISEENETQFSSLISSNLQYLYGLTSDFNQEQKLVWIDLGDYTLKESDLDSMKYRENYKISLDGMIVSGMIGSTFLNEKLLVYHSDGIDLYEIDPKSGNKRFINNRPEITPQRKAGNFPRNVEKSEAVKALELESLEIDYKEIVFDEENQRFYRIASQQTENKGRTKVYLLIFDHELNLISELDLSSLDMKNSANYFTRKGKLYFLNKETEDLEFFVFDLKSTISNE</sequence>
<gene>
    <name evidence="1" type="ORF">SAMN04488108_1884</name>
</gene>
<accession>A0A1M7ZB99</accession>
<dbReference type="OrthoDB" id="821637at2"/>
<dbReference type="STRING" id="1073327.SAMN04488108_1884"/>
<evidence type="ECO:0000313" key="1">
    <source>
        <dbReference type="EMBL" id="SHO62112.1"/>
    </source>
</evidence>
<dbReference type="Pfam" id="PF13970">
    <property type="entry name" value="DUF4221"/>
    <property type="match status" value="1"/>
</dbReference>
<protein>
    <recommendedName>
        <fullName evidence="3">TolB-like 6-blade propeller-like</fullName>
    </recommendedName>
</protein>
<evidence type="ECO:0000313" key="2">
    <source>
        <dbReference type="Proteomes" id="UP000184609"/>
    </source>
</evidence>
<dbReference type="EMBL" id="FRXN01000002">
    <property type="protein sequence ID" value="SHO62112.1"/>
    <property type="molecule type" value="Genomic_DNA"/>
</dbReference>
<evidence type="ECO:0008006" key="3">
    <source>
        <dbReference type="Google" id="ProtNLM"/>
    </source>
</evidence>
<dbReference type="InterPro" id="IPR025316">
    <property type="entry name" value="DUF4221"/>
</dbReference>
<dbReference type="AlphaFoldDB" id="A0A1M7ZB99"/>
<dbReference type="PROSITE" id="PS51257">
    <property type="entry name" value="PROKAR_LIPOPROTEIN"/>
    <property type="match status" value="1"/>
</dbReference>
<proteinExistence type="predicted"/>